<dbReference type="InterPro" id="IPR046368">
    <property type="entry name" value="Tag1"/>
</dbReference>
<name>A0A9P6JHD4_MORAP</name>
<dbReference type="AlphaFoldDB" id="A0A9P6JHD4"/>
<keyword evidence="1" id="KW-0812">Transmembrane</keyword>
<dbReference type="EMBL" id="JAAAHY010000041">
    <property type="protein sequence ID" value="KAF9968063.1"/>
    <property type="molecule type" value="Genomic_DNA"/>
</dbReference>
<dbReference type="OrthoDB" id="10039566at2759"/>
<evidence type="ECO:0000313" key="3">
    <source>
        <dbReference type="Proteomes" id="UP000738359"/>
    </source>
</evidence>
<proteinExistence type="predicted"/>
<dbReference type="GO" id="GO:0000329">
    <property type="term" value="C:fungal-type vacuole membrane"/>
    <property type="evidence" value="ECO:0007669"/>
    <property type="project" value="InterPro"/>
</dbReference>
<reference evidence="2" key="1">
    <citation type="journal article" date="2020" name="Fungal Divers.">
        <title>Resolving the Mortierellaceae phylogeny through synthesis of multi-gene phylogenetics and phylogenomics.</title>
        <authorList>
            <person name="Vandepol N."/>
            <person name="Liber J."/>
            <person name="Desiro A."/>
            <person name="Na H."/>
            <person name="Kennedy M."/>
            <person name="Barry K."/>
            <person name="Grigoriev I.V."/>
            <person name="Miller A.N."/>
            <person name="O'Donnell K."/>
            <person name="Stajich J.E."/>
            <person name="Bonito G."/>
        </authorList>
    </citation>
    <scope>NUCLEOTIDE SEQUENCE</scope>
    <source>
        <strain evidence="2">CK1249</strain>
    </source>
</reference>
<sequence length="525" mass="57307">MLLLPPPTKNPPLRATTATEEILALALASISSMNDPERHDNGHDNEHDKDYGYEHEYIEDKIDASNHNNNTVLVYPERRPLLRRKTFWCCCICVLLIVTLVILLPILYFVVLPKIVQSIVNGSRMSLSQLNITEPTDRGMNVTLLGTVDHGGDFPGTIEFPEPIWVSFKDKVLGKMQLQSVDTAGSSDPKDLGNLYTLFSNYLAGRATITTAKGVSVKPNGREPVSWLSDGSWHSISAFPCHREGSQFQRHSPPPVPQVVVASGNSHHIQIDNMVELMIPSSRTVSGESVLLSVYDRTTNQYLGDLSIPQLNIIPGPNPPATQFLFHPTDTALRDQFLSQYLTGTQFPLQVVGTMASTPLPELQKALSLVSLSSSVSGLNPLPKLILSGEAVVTLNTVLSTHQSYASITIQNPLATDLYITGLVAQVQWRTSPFGTLNDSSHLLVPAKGSVTTATTVLQHPEDLGFSVSLTTNFLPANPQVALGEVSRYCLSWKRRSMSTLEQILATPPTLSQASRTRSCGGILS</sequence>
<evidence type="ECO:0000313" key="2">
    <source>
        <dbReference type="EMBL" id="KAF9968063.1"/>
    </source>
</evidence>
<feature type="transmembrane region" description="Helical" evidence="1">
    <location>
        <begin position="87"/>
        <end position="111"/>
    </location>
</feature>
<keyword evidence="1" id="KW-1133">Transmembrane helix</keyword>
<organism evidence="2 3">
    <name type="scientific">Mortierella alpina</name>
    <name type="common">Oleaginous fungus</name>
    <name type="synonym">Mortierella renispora</name>
    <dbReference type="NCBI Taxonomy" id="64518"/>
    <lineage>
        <taxon>Eukaryota</taxon>
        <taxon>Fungi</taxon>
        <taxon>Fungi incertae sedis</taxon>
        <taxon>Mucoromycota</taxon>
        <taxon>Mortierellomycotina</taxon>
        <taxon>Mortierellomycetes</taxon>
        <taxon>Mortierellales</taxon>
        <taxon>Mortierellaceae</taxon>
        <taxon>Mortierella</taxon>
    </lineage>
</organism>
<gene>
    <name evidence="2" type="ORF">BGZ70_006977</name>
</gene>
<keyword evidence="3" id="KW-1185">Reference proteome</keyword>
<protein>
    <submittedName>
        <fullName evidence="2">Uncharacterized protein</fullName>
    </submittedName>
</protein>
<keyword evidence="1" id="KW-0472">Membrane</keyword>
<dbReference type="PANTHER" id="PTHR35895:SF1">
    <property type="entry name" value="LIPID-BINDING SERUM GLYCOPROTEIN C-TERMINAL DOMAIN-CONTAINING PROTEIN"/>
    <property type="match status" value="1"/>
</dbReference>
<evidence type="ECO:0000256" key="1">
    <source>
        <dbReference type="SAM" id="Phobius"/>
    </source>
</evidence>
<comment type="caution">
    <text evidence="2">The sequence shown here is derived from an EMBL/GenBank/DDBJ whole genome shotgun (WGS) entry which is preliminary data.</text>
</comment>
<dbReference type="Proteomes" id="UP000738359">
    <property type="component" value="Unassembled WGS sequence"/>
</dbReference>
<dbReference type="PANTHER" id="PTHR35895">
    <property type="entry name" value="CHROMOSOME 16, WHOLE GENOME SHOTGUN SEQUENCE"/>
    <property type="match status" value="1"/>
</dbReference>
<accession>A0A9P6JHD4</accession>